<feature type="binding site" evidence="15">
    <location>
        <position position="1553"/>
    </location>
    <ligand>
        <name>Ca(2+)</name>
        <dbReference type="ChEBI" id="CHEBI:29108"/>
    </ligand>
</feature>
<feature type="compositionally biased region" description="Basic and acidic residues" evidence="17">
    <location>
        <begin position="982"/>
        <end position="1003"/>
    </location>
</feature>
<feature type="compositionally biased region" description="Basic and acidic residues" evidence="17">
    <location>
        <begin position="1076"/>
        <end position="1092"/>
    </location>
</feature>
<dbReference type="GeneTree" id="ENSGT00940000159391"/>
<reference evidence="20" key="2">
    <citation type="submission" date="2025-08" db="UniProtKB">
        <authorList>
            <consortium name="Ensembl"/>
        </authorList>
    </citation>
    <scope>IDENTIFICATION</scope>
</reference>
<evidence type="ECO:0000256" key="5">
    <source>
        <dbReference type="ARBA" id="ARBA00022723"/>
    </source>
</evidence>
<keyword evidence="5 15" id="KW-0479">Metal-binding</keyword>
<feature type="compositionally biased region" description="Basic and acidic residues" evidence="17">
    <location>
        <begin position="699"/>
        <end position="708"/>
    </location>
</feature>
<reference evidence="20 21" key="1">
    <citation type="journal article" date="2010" name="PLoS Biol.">
        <title>Multi-platform next-generation sequencing of the domestic turkey (Meleagris gallopavo): genome assembly and analysis.</title>
        <authorList>
            <person name="Dalloul R.A."/>
            <person name="Long J.A."/>
            <person name="Zimin A.V."/>
            <person name="Aslam L."/>
            <person name="Beal K."/>
            <person name="Blomberg L.A."/>
            <person name="Bouffard P."/>
            <person name="Burt D.W."/>
            <person name="Crasta O."/>
            <person name="Crooijmans R.P."/>
            <person name="Cooper K."/>
            <person name="Coulombe R.A."/>
            <person name="De S."/>
            <person name="Delany M.E."/>
            <person name="Dodgson J.B."/>
            <person name="Dong J.J."/>
            <person name="Evans C."/>
            <person name="Frederickson K.M."/>
            <person name="Flicek P."/>
            <person name="Florea L."/>
            <person name="Folkerts O."/>
            <person name="Groenen M.A."/>
            <person name="Harkins T.T."/>
            <person name="Herrero J."/>
            <person name="Hoffmann S."/>
            <person name="Megens H.J."/>
            <person name="Jiang A."/>
            <person name="de Jong P."/>
            <person name="Kaiser P."/>
            <person name="Kim H."/>
            <person name="Kim K.W."/>
            <person name="Kim S."/>
            <person name="Langenberger D."/>
            <person name="Lee M.K."/>
            <person name="Lee T."/>
            <person name="Mane S."/>
            <person name="Marcais G."/>
            <person name="Marz M."/>
            <person name="McElroy A.P."/>
            <person name="Modise T."/>
            <person name="Nefedov M."/>
            <person name="Notredame C."/>
            <person name="Paton I.R."/>
            <person name="Payne W.S."/>
            <person name="Pertea G."/>
            <person name="Prickett D."/>
            <person name="Puiu D."/>
            <person name="Qioa D."/>
            <person name="Raineri E."/>
            <person name="Ruffier M."/>
            <person name="Salzberg S.L."/>
            <person name="Schatz M.C."/>
            <person name="Scheuring C."/>
            <person name="Schmidt C.J."/>
            <person name="Schroeder S."/>
            <person name="Searle S.M."/>
            <person name="Smith E.J."/>
            <person name="Smith J."/>
            <person name="Sonstegard T.S."/>
            <person name="Stadler P.F."/>
            <person name="Tafer H."/>
            <person name="Tu Z.J."/>
            <person name="Van Tassell C.P."/>
            <person name="Vilella A.J."/>
            <person name="Williams K.P."/>
            <person name="Yorke J.A."/>
            <person name="Zhang L."/>
            <person name="Zhang H.B."/>
            <person name="Zhang X."/>
            <person name="Zhang Y."/>
            <person name="Reed K.M."/>
        </authorList>
    </citation>
    <scope>NUCLEOTIDE SEQUENCE [LARGE SCALE GENOMIC DNA]</scope>
</reference>
<evidence type="ECO:0000256" key="8">
    <source>
        <dbReference type="ARBA" id="ARBA00022824"/>
    </source>
</evidence>
<dbReference type="HOGENOM" id="CLU_003818_4_1_1"/>
<keyword evidence="15" id="KW-0106">Calcium</keyword>
<evidence type="ECO:0000256" key="10">
    <source>
        <dbReference type="ARBA" id="ARBA00023230"/>
    </source>
</evidence>
<evidence type="ECO:0000256" key="17">
    <source>
        <dbReference type="SAM" id="MobiDB-lite"/>
    </source>
</evidence>
<dbReference type="PANTHER" id="PTHR14392:SF3">
    <property type="entry name" value="PROTEIN NIBAN 1"/>
    <property type="match status" value="1"/>
</dbReference>
<feature type="compositionally biased region" description="Basic and acidic residues" evidence="17">
    <location>
        <begin position="801"/>
        <end position="811"/>
    </location>
</feature>
<feature type="region of interest" description="Disordered" evidence="17">
    <location>
        <begin position="980"/>
        <end position="1043"/>
    </location>
</feature>
<dbReference type="InterPro" id="IPR046450">
    <property type="entry name" value="PA_dom_sf"/>
</dbReference>
<evidence type="ECO:0000259" key="19">
    <source>
        <dbReference type="Pfam" id="PF26086"/>
    </source>
</evidence>
<comment type="similarity">
    <text evidence="3 16">Belongs to the glycosyl hydrolase 47 family.</text>
</comment>
<feature type="compositionally biased region" description="Acidic residues" evidence="17">
    <location>
        <begin position="1895"/>
        <end position="1907"/>
    </location>
</feature>
<dbReference type="CDD" id="cd23949">
    <property type="entry name" value="Niban-like"/>
    <property type="match status" value="1"/>
</dbReference>
<dbReference type="InterPro" id="IPR036026">
    <property type="entry name" value="Seven-hairpin_glycosidases"/>
</dbReference>
<dbReference type="CDD" id="cd02126">
    <property type="entry name" value="PA_EDEM3_like"/>
    <property type="match status" value="1"/>
</dbReference>
<dbReference type="InterPro" id="IPR026088">
    <property type="entry name" value="Niban-like"/>
</dbReference>
<feature type="compositionally biased region" description="Basic and acidic residues" evidence="17">
    <location>
        <begin position="1868"/>
        <end position="1880"/>
    </location>
</feature>
<evidence type="ECO:0000256" key="6">
    <source>
        <dbReference type="ARBA" id="ARBA00022729"/>
    </source>
</evidence>
<keyword evidence="9" id="KW-0325">Glycoprotein</keyword>
<evidence type="ECO:0000256" key="11">
    <source>
        <dbReference type="ARBA" id="ARBA00047669"/>
    </source>
</evidence>
<feature type="compositionally biased region" description="Polar residues" evidence="17">
    <location>
        <begin position="925"/>
        <end position="939"/>
    </location>
</feature>
<dbReference type="InterPro" id="IPR012341">
    <property type="entry name" value="6hp_glycosidase-like_sf"/>
</dbReference>
<feature type="active site" description="Proton donor" evidence="14">
    <location>
        <position position="1449"/>
    </location>
</feature>
<evidence type="ECO:0000313" key="20">
    <source>
        <dbReference type="Ensembl" id="ENSMGAP00000000891.3"/>
    </source>
</evidence>
<feature type="region of interest" description="Disordered" evidence="17">
    <location>
        <begin position="921"/>
        <end position="942"/>
    </location>
</feature>
<evidence type="ECO:0000256" key="2">
    <source>
        <dbReference type="ARBA" id="ARBA00004922"/>
    </source>
</evidence>
<organism evidence="20 21">
    <name type="scientific">Meleagris gallopavo</name>
    <name type="common">Wild turkey</name>
    <dbReference type="NCBI Taxonomy" id="9103"/>
    <lineage>
        <taxon>Eukaryota</taxon>
        <taxon>Metazoa</taxon>
        <taxon>Chordata</taxon>
        <taxon>Craniata</taxon>
        <taxon>Vertebrata</taxon>
        <taxon>Euteleostomi</taxon>
        <taxon>Archelosauria</taxon>
        <taxon>Archosauria</taxon>
        <taxon>Dinosauria</taxon>
        <taxon>Saurischia</taxon>
        <taxon>Theropoda</taxon>
        <taxon>Coelurosauria</taxon>
        <taxon>Aves</taxon>
        <taxon>Neognathae</taxon>
        <taxon>Galloanserae</taxon>
        <taxon>Galliformes</taxon>
        <taxon>Phasianidae</taxon>
        <taxon>Meleagridinae</taxon>
        <taxon>Meleagris</taxon>
    </lineage>
</organism>
<evidence type="ECO:0000256" key="4">
    <source>
        <dbReference type="ARBA" id="ARBA00010251"/>
    </source>
</evidence>
<dbReference type="Proteomes" id="UP000001645">
    <property type="component" value="Chromosome 10"/>
</dbReference>
<feature type="domain" description="PA" evidence="18">
    <location>
        <begin position="1750"/>
        <end position="1837"/>
    </location>
</feature>
<dbReference type="Ensembl" id="ENSMGAT00000001538.3">
    <property type="protein sequence ID" value="ENSMGAP00000000891.3"/>
    <property type="gene ID" value="ENSMGAG00000001392.2"/>
</dbReference>
<dbReference type="Gene3D" id="1.50.10.10">
    <property type="match status" value="1"/>
</dbReference>
<sequence length="1994" mass="223879">MGGSASGPLDDSKCAYIRGKTEAIIKNFSPHYKRQYAVAFCKHVQDELEQHRNSQSQFLKTRPKSEAETVLYETELLHFAEDVKKWKDRYVVIKNDYTVDCFETKEAYQKGLSPKHHIVPAGGKVLTLEEDYNLLSDKHFPDPVGLSEKETAQAFVQLPREFPVYLWQPFARHSYYCFQEPEAQRQFSAVLSDCVRHSNYDFLKQTTYEVEAFLEAIQFFRQEKGHYGTWEMITGNEKEILSNLVMEELLPNLQTMILPKMKGKRNDRKRAWFGFVEEAYGLVQQQVAEGLSTLKEECRDFAKTLEGTIRSDMDQILNSKNFLAGKIKASVSEPAQKCCTENIQPFLTSILEELMGPVSSGFTEVRSLFDKEVNEIIQNFQKTNDTTKLKEDVDQLMNLPFNSVKMEPSYLKVNLLQELLHDLKSRFKVYHVDFVVQRTQNFMQELMENAVYTFEQLFSPSRQADSMKVATTLEKVKQRVLKQYDYDSSTVRKKIFQEALVQITLPTMQKTLASTCKPELQKYEQFIFADYTSVIQVENVYEEILYQMLLEETLKVIKEAAVLKKHNLFEDNLNLPCESVSSLTDLKTPSGSAQTTPAKKPSTTRMEASDTETQSEETLIVTEKILWEKDHEDKKPSDKEAVISVNMDGSQASKSEEVVVTDISEKQESLSTTPTKQELAEGNTPLENESVVKADSVGDTEKKPKTQEEAVEEEVAYGTENTLRDVSPEKELKVHEKAVEEKVTSEKESKVNEEGVQIEPTSPPCKTAETEILGSAEMKIEIEKGVTEELSQSENEAGTGFEKDSKEKSKDQGASTEISVASQDEHTGKGASGDNPEKESKTEVMNCEPLDGVNEIRNLLMVTVELPADTPPEQVKEICEAEIVKLQEYEGNKEISETAAAEVEESQTMVNKDAAECTKFKEDQLSSSSRGTDGTSIGNVSKVGRSVGQAEWLVEISDTPQEVKSEVEIKQSVWYTDAGGCDSDRLHPEEHAENASEDKRLSGEEGGVGNSHAGLVEVGTESFSHKPAENPDATQVPILNREEPRTGLVDVPFLSVAEPDKASAVQVTAGAGPAESEGKPEDESSSHVEIKSSEVNNVFTQENREDSSVQQSPEENQVLEMFDHAYSNYMDHAYPADELMPLTCRGRVRGQEPSRGDVDDALGKFSLTLIDTLDTLVVLNKTKEFEEAVKKVIKDVNLDNDIVVSVFETNIRVLGGLLGGHSVAIMLKDKGEYMQWYNGELLHMAKELGYKLLPAFNTTSGLPYPRVNLKFGVRHPEARTGTETDTCTACAGTLILEFAALSRFTGTSIFEEYARKALDFIWEKRQRSSNLVGVTINIHTGDWVRKDSGVGAGIDSYYEYLLKAYVLLGDDSFLERFNTHYDAIMKYISQPPLLLDVHIHKPMLNARTWMDSLLAFFPGLQVLKGDIRPAIETHEMLYQVIKKHNFLPEAFTTDFRVHWAQHPLRPEFAESTYFLYKATGDPYYLEVGKTLIENLNKYARVPCGFAAMKDVRTGSHEDRMDSFFLAEMFKYLYLLFADKEDMIFDIEDYIFTTEAHLLPLWLSTTNQTISKKNTTTEYTELDDSNFDWTCPNTQILFPNDPMFAQSIREPLKNVVDKSCPRSISRAEESLGSGPKPPLRARDFMASNPEHLEILKKMGVSLIHLKDGRVQLVQHAVQAASSLDAEDGLRFMQEMIELSSQQQKEQQLPPRAVQIVSHPFFGRVVLTAGPAQFGMDLSKHKSGTRGFVATIKPYNGCSEITNPEAVKEKIALMQRGQCMFAEKARNIQKAGAIGGIVIDDNEGSSSDTAPLFQMAGDGKNTDDITIPMLFLFNKEGNIILDAIREYEAVEVLLSDKAKDRDLEMENMDQKLSENDSHKQNSEEASSASQDVGTVSEEPEEGESSDISDPDSLSPAQADSDSISTSDQDSSIPGPGEADASEPACTQGDEQPQEQQTETESDSKVNWDNRVQPMESILADWNEDIEAFEMMEKDEL</sequence>
<dbReference type="GO" id="GO:0006986">
    <property type="term" value="P:response to unfolded protein"/>
    <property type="evidence" value="ECO:0007669"/>
    <property type="project" value="UniProtKB-KW"/>
</dbReference>
<feature type="region of interest" description="Disordered" evidence="17">
    <location>
        <begin position="1868"/>
        <end position="1969"/>
    </location>
</feature>
<accession>G1MRP9</accession>
<dbReference type="InterPro" id="IPR059060">
    <property type="entry name" value="Niban_1/2/3_dom"/>
</dbReference>
<keyword evidence="10" id="KW-0834">Unfolded protein response</keyword>
<comment type="cofactor">
    <cofactor evidence="1 15">
        <name>Ca(2+)</name>
        <dbReference type="ChEBI" id="CHEBI:29108"/>
    </cofactor>
</comment>
<dbReference type="PANTHER" id="PTHR14392">
    <property type="entry name" value="NIBAN FAMILY MEMBER"/>
    <property type="match status" value="1"/>
</dbReference>
<comment type="catalytic activity">
    <reaction evidence="11">
        <text>N(4)-(alpha-D-Man-(1-&gt;2)-alpha-D-Man-(1-&gt;2)-alpha-D-Man-(1-&gt;3)-[alpha-D-Man-(1-&gt;3)-[alpha-D-Man-(1-&gt;2)-alpha-D-Man-(1-&gt;6)]-alpha-D-Man-(1-&gt;6)]-beta-D-Man-(1-&gt;4)-beta-D-GlcNAc-(1-&gt;4)-beta-D-GlcNAc)-L-asparaginyl-[protein] (N-glucan mannose isomer 8A1,2,3B1,3) + 3 H2O = N(4)-(alpha-D-Man-(1-&gt;3)-[alpha-D-Man-(1-&gt;3)-[alpha-D-Man-(1-&gt;6)]-alpha-D-Man-(1-&gt;6)]-beta-D-Man-(1-&gt;4)-beta-D-GlcNAc-(1-&gt;4)-beta-D-GlcNAc)-L-asparaginyl-[protein] (N-glucan mannose isomer 5A1,2) + 3 beta-D-mannose</text>
        <dbReference type="Rhea" id="RHEA:56028"/>
        <dbReference type="Rhea" id="RHEA-COMP:14358"/>
        <dbReference type="Rhea" id="RHEA-COMP:14367"/>
        <dbReference type="ChEBI" id="CHEBI:15377"/>
        <dbReference type="ChEBI" id="CHEBI:28563"/>
        <dbReference type="ChEBI" id="CHEBI:59087"/>
        <dbReference type="ChEBI" id="CHEBI:60628"/>
        <dbReference type="EC" id="3.2.1.113"/>
    </reaction>
</comment>
<proteinExistence type="inferred from homology"/>
<evidence type="ECO:0000256" key="7">
    <source>
        <dbReference type="ARBA" id="ARBA00022801"/>
    </source>
</evidence>
<dbReference type="Bgee" id="ENSMGAG00000001392">
    <property type="expression patterns" value="Expressed in bursa of Fabricius and 16 other cell types or tissues"/>
</dbReference>
<dbReference type="InParanoid" id="G1MRP9"/>
<evidence type="ECO:0000256" key="12">
    <source>
        <dbReference type="ARBA" id="ARBA00048605"/>
    </source>
</evidence>
<dbReference type="Pfam" id="PF26086">
    <property type="entry name" value="Niban2"/>
    <property type="match status" value="1"/>
</dbReference>
<feature type="active site" evidence="14">
    <location>
        <position position="1355"/>
    </location>
</feature>
<feature type="region of interest" description="Disordered" evidence="17">
    <location>
        <begin position="631"/>
        <end position="767"/>
    </location>
</feature>
<comment type="similarity">
    <text evidence="4">Belongs to the Niban family.</text>
</comment>
<feature type="compositionally biased region" description="Basic and acidic residues" evidence="17">
    <location>
        <begin position="631"/>
        <end position="641"/>
    </location>
</feature>
<dbReference type="PRINTS" id="PR00747">
    <property type="entry name" value="GLYHDRLASE47"/>
</dbReference>
<dbReference type="GO" id="GO:0016020">
    <property type="term" value="C:membrane"/>
    <property type="evidence" value="ECO:0007669"/>
    <property type="project" value="InterPro"/>
</dbReference>
<feature type="compositionally biased region" description="Basic and acidic residues" evidence="17">
    <location>
        <begin position="722"/>
        <end position="753"/>
    </location>
</feature>
<dbReference type="Pfam" id="PF02225">
    <property type="entry name" value="PA"/>
    <property type="match status" value="1"/>
</dbReference>
<evidence type="ECO:0000256" key="9">
    <source>
        <dbReference type="ARBA" id="ARBA00023180"/>
    </source>
</evidence>
<evidence type="ECO:0000256" key="15">
    <source>
        <dbReference type="PIRSR" id="PIRSR601382-2"/>
    </source>
</evidence>
<keyword evidence="6" id="KW-0732">Signal</keyword>
<dbReference type="GO" id="GO:0036503">
    <property type="term" value="P:ERAD pathway"/>
    <property type="evidence" value="ECO:0007669"/>
    <property type="project" value="UniProtKB-ARBA"/>
</dbReference>
<dbReference type="InterPro" id="IPR003137">
    <property type="entry name" value="PA_domain"/>
</dbReference>
<keyword evidence="16" id="KW-0326">Glycosidase</keyword>
<dbReference type="GO" id="GO:0005509">
    <property type="term" value="F:calcium ion binding"/>
    <property type="evidence" value="ECO:0007669"/>
    <property type="project" value="InterPro"/>
</dbReference>
<reference evidence="20" key="3">
    <citation type="submission" date="2025-09" db="UniProtKB">
        <authorList>
            <consortium name="Ensembl"/>
        </authorList>
    </citation>
    <scope>IDENTIFICATION</scope>
</reference>
<dbReference type="SUPFAM" id="SSF48225">
    <property type="entry name" value="Seven-hairpin glycosidases"/>
    <property type="match status" value="1"/>
</dbReference>
<dbReference type="GO" id="GO:0005783">
    <property type="term" value="C:endoplasmic reticulum"/>
    <property type="evidence" value="ECO:0007669"/>
    <property type="project" value="UniProtKB-ARBA"/>
</dbReference>
<evidence type="ECO:0000256" key="3">
    <source>
        <dbReference type="ARBA" id="ARBA00007658"/>
    </source>
</evidence>
<dbReference type="InterPro" id="IPR037322">
    <property type="entry name" value="EDEM3_PA"/>
</dbReference>
<dbReference type="InterPro" id="IPR001382">
    <property type="entry name" value="Glyco_hydro_47"/>
</dbReference>
<dbReference type="Gene3D" id="3.50.30.30">
    <property type="match status" value="1"/>
</dbReference>
<feature type="compositionally biased region" description="Polar residues" evidence="17">
    <location>
        <begin position="1881"/>
        <end position="1891"/>
    </location>
</feature>
<feature type="region of interest" description="Disordered" evidence="17">
    <location>
        <begin position="583"/>
        <end position="617"/>
    </location>
</feature>
<comment type="pathway">
    <text evidence="2">Protein modification; protein glycosylation.</text>
</comment>
<evidence type="ECO:0000256" key="13">
    <source>
        <dbReference type="ARBA" id="ARBA00058220"/>
    </source>
</evidence>
<comment type="function">
    <text evidence="13">Involved in endoplasmic reticulum-associated degradation (ERAD). Accelerates the glycoprotein ERAD by proteasomes, by catalyzing mannose trimming from Man8GlcNAc2 to Man7GlcNAc2 in the N-glycans. May also participate in mannose trimming from all glycoproteins and not just misfolded ones targeted to ERAD. May have alpha 1,2-mannosidase activity.</text>
</comment>
<keyword evidence="7 16" id="KW-0378">Hydrolase</keyword>
<feature type="compositionally biased region" description="Polar residues" evidence="17">
    <location>
        <begin position="583"/>
        <end position="606"/>
    </location>
</feature>
<gene>
    <name evidence="20" type="primary">EDEM3</name>
</gene>
<dbReference type="GO" id="GO:0005975">
    <property type="term" value="P:carbohydrate metabolic process"/>
    <property type="evidence" value="ECO:0007669"/>
    <property type="project" value="InterPro"/>
</dbReference>
<comment type="catalytic activity">
    <reaction evidence="12">
        <text>N(4)-(alpha-D-Man-(1-&gt;2)-alpha-D-Man-(1-&gt;2)-alpha-D-Man-(1-&gt;3)-[alpha-D-Man-(1-&gt;2)-alpha-D-Man-(1-&gt;3)-[alpha-D-Man-(1-&gt;2)-alpha-D-Man-(1-&gt;6)]-alpha-D-Man-(1-&gt;6)]-beta-D-Man-(1-&gt;4)-beta-D-GlcNAc-(1-&gt;4)-beta-D-GlcNAc)-L-asparaginyl-[protein] (N-glucan mannose isomer 9A1,2,3B1,2,3) + 4 H2O = N(4)-(alpha-D-Man-(1-&gt;3)-[alpha-D-Man-(1-&gt;3)-[alpha-D-Man-(1-&gt;6)]-alpha-D-Man-(1-&gt;6)]-beta-D-Man-(1-&gt;4)-beta-D-GlcNAc-(1-&gt;4)-beta-D-GlcNAc)-L-asparaginyl-[protein] (N-glucan mannose isomer 5A1,2) + 4 beta-D-mannose</text>
        <dbReference type="Rhea" id="RHEA:56008"/>
        <dbReference type="Rhea" id="RHEA-COMP:14356"/>
        <dbReference type="Rhea" id="RHEA-COMP:14367"/>
        <dbReference type="ChEBI" id="CHEBI:15377"/>
        <dbReference type="ChEBI" id="CHEBI:28563"/>
        <dbReference type="ChEBI" id="CHEBI:59087"/>
        <dbReference type="ChEBI" id="CHEBI:139493"/>
        <dbReference type="EC" id="3.2.1.113"/>
    </reaction>
</comment>
<feature type="active site" description="Proton donor" evidence="14">
    <location>
        <position position="1208"/>
    </location>
</feature>
<keyword evidence="8" id="KW-0256">Endoplasmic reticulum</keyword>
<dbReference type="FunFam" id="3.50.30.30:FF:000004">
    <property type="entry name" value="alpha-1,2-Mannosidase"/>
    <property type="match status" value="1"/>
</dbReference>
<feature type="region of interest" description="Disordered" evidence="17">
    <location>
        <begin position="1064"/>
        <end position="1093"/>
    </location>
</feature>
<dbReference type="Pfam" id="PF01532">
    <property type="entry name" value="Glyco_hydro_47"/>
    <property type="match status" value="1"/>
</dbReference>
<feature type="compositionally biased region" description="Polar residues" evidence="17">
    <location>
        <begin position="812"/>
        <end position="822"/>
    </location>
</feature>
<evidence type="ECO:0000256" key="1">
    <source>
        <dbReference type="ARBA" id="ARBA00001913"/>
    </source>
</evidence>
<protein>
    <recommendedName>
        <fullName evidence="16">alpha-1,2-Mannosidase</fullName>
        <ecNumber evidence="16">3.2.1.-</ecNumber>
    </recommendedName>
</protein>
<name>G1MRP9_MELGA</name>
<dbReference type="SUPFAM" id="SSF52025">
    <property type="entry name" value="PA domain"/>
    <property type="match status" value="1"/>
</dbReference>
<evidence type="ECO:0000256" key="16">
    <source>
        <dbReference type="RuleBase" id="RU361193"/>
    </source>
</evidence>
<keyword evidence="21" id="KW-1185">Reference proteome</keyword>
<feature type="compositionally biased region" description="Low complexity" evidence="17">
    <location>
        <begin position="1908"/>
        <end position="1930"/>
    </location>
</feature>
<evidence type="ECO:0000256" key="14">
    <source>
        <dbReference type="PIRSR" id="PIRSR601382-1"/>
    </source>
</evidence>
<dbReference type="Pfam" id="PF26089">
    <property type="entry name" value="PH_Niban2"/>
    <property type="match status" value="1"/>
</dbReference>
<feature type="domain" description="Niban 1/2/3" evidence="19">
    <location>
        <begin position="337"/>
        <end position="506"/>
    </location>
</feature>
<evidence type="ECO:0000313" key="21">
    <source>
        <dbReference type="Proteomes" id="UP000001645"/>
    </source>
</evidence>
<evidence type="ECO:0000259" key="18">
    <source>
        <dbReference type="Pfam" id="PF02225"/>
    </source>
</evidence>
<dbReference type="GO" id="GO:0004571">
    <property type="term" value="F:mannosyl-oligosaccharide 1,2-alpha-mannosidase activity"/>
    <property type="evidence" value="ECO:0007669"/>
    <property type="project" value="UniProtKB-EC"/>
</dbReference>
<feature type="region of interest" description="Disordered" evidence="17">
    <location>
        <begin position="780"/>
        <end position="845"/>
    </location>
</feature>
<feature type="active site" evidence="14">
    <location>
        <position position="1467"/>
    </location>
</feature>
<dbReference type="FunFam" id="1.50.10.10:FF:000008">
    <property type="entry name" value="alpha-1,2-Mannosidase"/>
    <property type="match status" value="1"/>
</dbReference>
<dbReference type="EC" id="3.2.1.-" evidence="16"/>